<accession>A0ABD4SYC3</accession>
<dbReference type="AlphaFoldDB" id="A0ABD4SYC3"/>
<dbReference type="RefSeq" id="WP_243216181.1">
    <property type="nucleotide sequence ID" value="NZ_VBRW01000005.1"/>
</dbReference>
<dbReference type="EMBL" id="VBRW01000005">
    <property type="protein sequence ID" value="MCI8283441.1"/>
    <property type="molecule type" value="Genomic_DNA"/>
</dbReference>
<comment type="caution">
    <text evidence="1">The sequence shown here is derived from an EMBL/GenBank/DDBJ whole genome shotgun (WGS) entry which is preliminary data.</text>
</comment>
<proteinExistence type="predicted"/>
<gene>
    <name evidence="1" type="ORF">FEF30_02600</name>
</gene>
<protein>
    <submittedName>
        <fullName evidence="1">Uncharacterized protein</fullName>
    </submittedName>
</protein>
<dbReference type="Proteomes" id="UP001203104">
    <property type="component" value="Unassembled WGS sequence"/>
</dbReference>
<reference evidence="1 2" key="1">
    <citation type="submission" date="2019-05" db="EMBL/GenBank/DDBJ databases">
        <title>Genome sequencing and assembly of Mycoplasma hyopneumoniae strains UFV01 and UFV02.</title>
        <authorList>
            <person name="De Souza L.F."/>
            <person name="Gonzaga N.F."/>
            <person name="Santos M.R."/>
            <person name="Deeney A.S."/>
            <person name="Vidigal P.M.P."/>
            <person name="Moreira M.A.S."/>
            <person name="Fietto J.R.L."/>
            <person name="Bressan G.C."/>
            <person name="Rycroft A.N."/>
            <person name="Silva Junior A."/>
        </authorList>
    </citation>
    <scope>NUCLEOTIDE SEQUENCE [LARGE SCALE GENOMIC DNA]</scope>
    <source>
        <strain evidence="1 2">UFV01</strain>
    </source>
</reference>
<evidence type="ECO:0000313" key="1">
    <source>
        <dbReference type="EMBL" id="MCI8283441.1"/>
    </source>
</evidence>
<sequence length="112" mass="13220">MPLVIYLEIKTYKNNNNNNDDDDDNDEQKTEKLYENYNEYIKTNSDSNIKLTMVTCFVDIHKNVREKALYFSGAWSIYKLNSKLNDINPNQKDLHDIIKSNSILSLFELLSY</sequence>
<name>A0ABD4SYC3_MESHO</name>
<evidence type="ECO:0000313" key="2">
    <source>
        <dbReference type="Proteomes" id="UP001203104"/>
    </source>
</evidence>
<organism evidence="1 2">
    <name type="scientific">Mesomycoplasma hyopneumoniae</name>
    <name type="common">Mycoplasma hyopneumoniae</name>
    <dbReference type="NCBI Taxonomy" id="2099"/>
    <lineage>
        <taxon>Bacteria</taxon>
        <taxon>Bacillati</taxon>
        <taxon>Mycoplasmatota</taxon>
        <taxon>Mycoplasmoidales</taxon>
        <taxon>Metamycoplasmataceae</taxon>
        <taxon>Mesomycoplasma</taxon>
    </lineage>
</organism>